<reference evidence="1 2" key="1">
    <citation type="journal article" date="2021" name="Elife">
        <title>Chloroplast acquisition without the gene transfer in kleptoplastic sea slugs, Plakobranchus ocellatus.</title>
        <authorList>
            <person name="Maeda T."/>
            <person name="Takahashi S."/>
            <person name="Yoshida T."/>
            <person name="Shimamura S."/>
            <person name="Takaki Y."/>
            <person name="Nagai Y."/>
            <person name="Toyoda A."/>
            <person name="Suzuki Y."/>
            <person name="Arimoto A."/>
            <person name="Ishii H."/>
            <person name="Satoh N."/>
            <person name="Nishiyama T."/>
            <person name="Hasebe M."/>
            <person name="Maruyama T."/>
            <person name="Minagawa J."/>
            <person name="Obokata J."/>
            <person name="Shigenobu S."/>
        </authorList>
    </citation>
    <scope>NUCLEOTIDE SEQUENCE [LARGE SCALE GENOMIC DNA]</scope>
</reference>
<keyword evidence="2" id="KW-1185">Reference proteome</keyword>
<dbReference type="Proteomes" id="UP000762676">
    <property type="component" value="Unassembled WGS sequence"/>
</dbReference>
<sequence>MSGNVTVLELLSGLDTLISSGAVLNCAPFTVRNEPNELEQHCMKKQYYNMSRDVGVPWCSCTALGFAGGHGFEPRTRLKNPCGHPAG</sequence>
<gene>
    <name evidence="1" type="ORF">ElyMa_006973300</name>
</gene>
<accession>A0AAV4JMF2</accession>
<proteinExistence type="predicted"/>
<dbReference type="EMBL" id="BMAT01013936">
    <property type="protein sequence ID" value="GFS23289.1"/>
    <property type="molecule type" value="Genomic_DNA"/>
</dbReference>
<evidence type="ECO:0000313" key="2">
    <source>
        <dbReference type="Proteomes" id="UP000762676"/>
    </source>
</evidence>
<dbReference type="AlphaFoldDB" id="A0AAV4JMF2"/>
<name>A0AAV4JMF2_9GAST</name>
<protein>
    <submittedName>
        <fullName evidence="1">Uncharacterized protein</fullName>
    </submittedName>
</protein>
<evidence type="ECO:0000313" key="1">
    <source>
        <dbReference type="EMBL" id="GFS23289.1"/>
    </source>
</evidence>
<comment type="caution">
    <text evidence="1">The sequence shown here is derived from an EMBL/GenBank/DDBJ whole genome shotgun (WGS) entry which is preliminary data.</text>
</comment>
<organism evidence="1 2">
    <name type="scientific">Elysia marginata</name>
    <dbReference type="NCBI Taxonomy" id="1093978"/>
    <lineage>
        <taxon>Eukaryota</taxon>
        <taxon>Metazoa</taxon>
        <taxon>Spiralia</taxon>
        <taxon>Lophotrochozoa</taxon>
        <taxon>Mollusca</taxon>
        <taxon>Gastropoda</taxon>
        <taxon>Heterobranchia</taxon>
        <taxon>Euthyneura</taxon>
        <taxon>Panpulmonata</taxon>
        <taxon>Sacoglossa</taxon>
        <taxon>Placobranchoidea</taxon>
        <taxon>Plakobranchidae</taxon>
        <taxon>Elysia</taxon>
    </lineage>
</organism>